<sequence length="65" mass="7218">MSSSLNLFIGRVHTLNYKLPVGDIVLSKLSTSFKTFLVLLGNTLKQRPGILTKAFPFKTSSLYLT</sequence>
<evidence type="ECO:0000313" key="1">
    <source>
        <dbReference type="EMBL" id="KAL2719981.1"/>
    </source>
</evidence>
<dbReference type="EMBL" id="JAYRBN010000117">
    <property type="protein sequence ID" value="KAL2719981.1"/>
    <property type="molecule type" value="Genomic_DNA"/>
</dbReference>
<name>A0ABD2AH75_VESMC</name>
<reference evidence="1 2" key="1">
    <citation type="journal article" date="2024" name="Ann. Entomol. Soc. Am.">
        <title>Genomic analyses of the southern and eastern yellowjacket wasps (Hymenoptera: Vespidae) reveal evolutionary signatures of social life.</title>
        <authorList>
            <person name="Catto M.A."/>
            <person name="Caine P.B."/>
            <person name="Orr S.E."/>
            <person name="Hunt B.G."/>
            <person name="Goodisman M.A.D."/>
        </authorList>
    </citation>
    <scope>NUCLEOTIDE SEQUENCE [LARGE SCALE GENOMIC DNA]</scope>
    <source>
        <strain evidence="1">232</strain>
        <tissue evidence="1">Head and thorax</tissue>
    </source>
</reference>
<dbReference type="AlphaFoldDB" id="A0ABD2AH75"/>
<accession>A0ABD2AH75</accession>
<gene>
    <name evidence="1" type="ORF">V1477_021128</name>
</gene>
<comment type="caution">
    <text evidence="1">The sequence shown here is derived from an EMBL/GenBank/DDBJ whole genome shotgun (WGS) entry which is preliminary data.</text>
</comment>
<protein>
    <submittedName>
        <fullName evidence="1">Uncharacterized protein</fullName>
    </submittedName>
</protein>
<keyword evidence="2" id="KW-1185">Reference proteome</keyword>
<dbReference type="Proteomes" id="UP001607303">
    <property type="component" value="Unassembled WGS sequence"/>
</dbReference>
<proteinExistence type="predicted"/>
<organism evidence="1 2">
    <name type="scientific">Vespula maculifrons</name>
    <name type="common">Eastern yellow jacket</name>
    <name type="synonym">Wasp</name>
    <dbReference type="NCBI Taxonomy" id="7453"/>
    <lineage>
        <taxon>Eukaryota</taxon>
        <taxon>Metazoa</taxon>
        <taxon>Ecdysozoa</taxon>
        <taxon>Arthropoda</taxon>
        <taxon>Hexapoda</taxon>
        <taxon>Insecta</taxon>
        <taxon>Pterygota</taxon>
        <taxon>Neoptera</taxon>
        <taxon>Endopterygota</taxon>
        <taxon>Hymenoptera</taxon>
        <taxon>Apocrita</taxon>
        <taxon>Aculeata</taxon>
        <taxon>Vespoidea</taxon>
        <taxon>Vespidae</taxon>
        <taxon>Vespinae</taxon>
        <taxon>Vespula</taxon>
    </lineage>
</organism>
<evidence type="ECO:0000313" key="2">
    <source>
        <dbReference type="Proteomes" id="UP001607303"/>
    </source>
</evidence>